<keyword evidence="4" id="KW-1185">Reference proteome</keyword>
<evidence type="ECO:0000256" key="2">
    <source>
        <dbReference type="SAM" id="SignalP"/>
    </source>
</evidence>
<dbReference type="KEGG" id="pacr:FXN63_04865"/>
<feature type="compositionally biased region" description="Basic and acidic residues" evidence="1">
    <location>
        <begin position="249"/>
        <end position="260"/>
    </location>
</feature>
<name>A0A5C0AX05_9BURK</name>
<evidence type="ECO:0000256" key="1">
    <source>
        <dbReference type="SAM" id="MobiDB-lite"/>
    </source>
</evidence>
<evidence type="ECO:0000313" key="3">
    <source>
        <dbReference type="EMBL" id="QEI05241.1"/>
    </source>
</evidence>
<feature type="signal peptide" evidence="2">
    <location>
        <begin position="1"/>
        <end position="31"/>
    </location>
</feature>
<sequence>MPSTPTTKQYRNASWRPLATIGVLSVAVALAACTKDPKIAAAEAVADGTALKQVKALVDGRAQCARVMYGWEPFDLTGPEDLELPSMRALMDAGLIERTPNQPAGERPTYRSTATPEVQAQVRKRPLNQEQQTLDLCYGKRQVTRVWVDEKWSAHGSIPYVQYAYRIVEPPKWATPHMRQTFPFLERALTSELVAQDMLPVKDGKVEMSLPMENVQFDDDMIEVFSICPDGVANPGERCQRVEEQRLKWKQEREKEEKEQASPAQQTAPAS</sequence>
<protein>
    <recommendedName>
        <fullName evidence="5">Lipoprotein</fullName>
    </recommendedName>
</protein>
<feature type="region of interest" description="Disordered" evidence="1">
    <location>
        <begin position="249"/>
        <end position="271"/>
    </location>
</feature>
<dbReference type="EMBL" id="CP043046">
    <property type="protein sequence ID" value="QEI05241.1"/>
    <property type="molecule type" value="Genomic_DNA"/>
</dbReference>
<accession>A0A5C0AX05</accession>
<dbReference type="AlphaFoldDB" id="A0A5C0AX05"/>
<evidence type="ECO:0008006" key="5">
    <source>
        <dbReference type="Google" id="ProtNLM"/>
    </source>
</evidence>
<gene>
    <name evidence="3" type="ORF">FXN63_04865</name>
</gene>
<reference evidence="3 4" key="1">
    <citation type="submission" date="2019-08" db="EMBL/GenBank/DDBJ databases">
        <title>Amphibian skin-associated Pigmentiphaga: genome sequence and occurrence across geography and hosts.</title>
        <authorList>
            <person name="Bletz M.C."/>
            <person name="Bunk B."/>
            <person name="Sproeer C."/>
            <person name="Biwer P."/>
            <person name="Reiter S."/>
            <person name="Rabemananjara F.C.E."/>
            <person name="Schulz S."/>
            <person name="Overmann J."/>
            <person name="Vences M."/>
        </authorList>
    </citation>
    <scope>NUCLEOTIDE SEQUENCE [LARGE SCALE GENOMIC DNA]</scope>
    <source>
        <strain evidence="3 4">Mada1488</strain>
    </source>
</reference>
<dbReference type="Proteomes" id="UP000325161">
    <property type="component" value="Chromosome"/>
</dbReference>
<proteinExistence type="predicted"/>
<keyword evidence="2" id="KW-0732">Signal</keyword>
<feature type="compositionally biased region" description="Low complexity" evidence="1">
    <location>
        <begin position="261"/>
        <end position="271"/>
    </location>
</feature>
<dbReference type="RefSeq" id="WP_148813361.1">
    <property type="nucleotide sequence ID" value="NZ_CP043046.1"/>
</dbReference>
<organism evidence="3 4">
    <name type="scientific">Pigmentiphaga aceris</name>
    <dbReference type="NCBI Taxonomy" id="1940612"/>
    <lineage>
        <taxon>Bacteria</taxon>
        <taxon>Pseudomonadati</taxon>
        <taxon>Pseudomonadota</taxon>
        <taxon>Betaproteobacteria</taxon>
        <taxon>Burkholderiales</taxon>
        <taxon>Alcaligenaceae</taxon>
        <taxon>Pigmentiphaga</taxon>
    </lineage>
</organism>
<evidence type="ECO:0000313" key="4">
    <source>
        <dbReference type="Proteomes" id="UP000325161"/>
    </source>
</evidence>
<dbReference type="OrthoDB" id="7186037at2"/>
<feature type="chain" id="PRO_5023107072" description="Lipoprotein" evidence="2">
    <location>
        <begin position="32"/>
        <end position="271"/>
    </location>
</feature>